<feature type="chain" id="PRO_5030980460" description="Lysozyme inhibitor LprI-like N-terminal domain-containing protein" evidence="1">
    <location>
        <begin position="19"/>
        <end position="147"/>
    </location>
</feature>
<dbReference type="EMBL" id="JSXC01000038">
    <property type="protein sequence ID" value="KHN50627.1"/>
    <property type="molecule type" value="Genomic_DNA"/>
</dbReference>
<dbReference type="AlphaFoldDB" id="A0A7V8IHC2"/>
<reference evidence="3 4" key="1">
    <citation type="submission" date="2014-10" db="EMBL/GenBank/DDBJ databases">
        <title>Genome sequence of Pectobacterium carotovorum M022.</title>
        <authorList>
            <person name="Chan K.-G."/>
            <person name="Tan W.-S."/>
        </authorList>
    </citation>
    <scope>NUCLEOTIDE SEQUENCE [LARGE SCALE GENOMIC DNA]</scope>
    <source>
        <strain evidence="3 4">M022</strain>
    </source>
</reference>
<dbReference type="Proteomes" id="UP000053038">
    <property type="component" value="Unassembled WGS sequence"/>
</dbReference>
<evidence type="ECO:0000313" key="4">
    <source>
        <dbReference type="Proteomes" id="UP000053038"/>
    </source>
</evidence>
<comment type="caution">
    <text evidence="3">The sequence shown here is derived from an EMBL/GenBank/DDBJ whole genome shotgun (WGS) entry which is preliminary data.</text>
</comment>
<dbReference type="RefSeq" id="WP_039351785.1">
    <property type="nucleotide sequence ID" value="NZ_JSXC01000038.1"/>
</dbReference>
<name>A0A7V8IHC2_9GAMM</name>
<evidence type="ECO:0000313" key="3">
    <source>
        <dbReference type="EMBL" id="KHN50627.1"/>
    </source>
</evidence>
<dbReference type="Pfam" id="PF07007">
    <property type="entry name" value="LprI"/>
    <property type="match status" value="1"/>
</dbReference>
<keyword evidence="1" id="KW-0732">Signal</keyword>
<evidence type="ECO:0000259" key="2">
    <source>
        <dbReference type="Pfam" id="PF07007"/>
    </source>
</evidence>
<evidence type="ECO:0000256" key="1">
    <source>
        <dbReference type="SAM" id="SignalP"/>
    </source>
</evidence>
<dbReference type="OrthoDB" id="7340239at2"/>
<accession>A0A7V8IHC2</accession>
<feature type="signal peptide" evidence="1">
    <location>
        <begin position="1"/>
        <end position="18"/>
    </location>
</feature>
<protein>
    <recommendedName>
        <fullName evidence="2">Lysozyme inhibitor LprI-like N-terminal domain-containing protein</fullName>
    </recommendedName>
</protein>
<keyword evidence="4" id="KW-1185">Reference proteome</keyword>
<gene>
    <name evidence="3" type="ORF">OI69_14400</name>
</gene>
<organism evidence="3 4">
    <name type="scientific">Pectobacterium fontis</name>
    <dbReference type="NCBI Taxonomy" id="2558042"/>
    <lineage>
        <taxon>Bacteria</taxon>
        <taxon>Pseudomonadati</taxon>
        <taxon>Pseudomonadota</taxon>
        <taxon>Gammaproteobacteria</taxon>
        <taxon>Enterobacterales</taxon>
        <taxon>Pectobacteriaceae</taxon>
        <taxon>Pectobacterium</taxon>
    </lineage>
</organism>
<sequence>MKKAILVTLLVMVSSAHGANNSSESPDDRLIVCTASAQTIAESKACFETAYRGWEGIMNQQYQSLMRDKSQTVKDSLKKSQDAWIQYRDAYIEAAENTYWEFEAMGRQKKDEKVEGTWQVLTYDMKVRMVRERATELLQVRRGILDF</sequence>
<feature type="domain" description="Lysozyme inhibitor LprI-like N-terminal" evidence="2">
    <location>
        <begin position="33"/>
        <end position="137"/>
    </location>
</feature>
<dbReference type="Gene3D" id="1.20.1270.180">
    <property type="match status" value="1"/>
</dbReference>
<dbReference type="InterPro" id="IPR009739">
    <property type="entry name" value="LprI-like_N"/>
</dbReference>
<proteinExistence type="predicted"/>